<keyword evidence="2" id="KW-0238">DNA-binding</keyword>
<dbReference type="InterPro" id="IPR036390">
    <property type="entry name" value="WH_DNA-bd_sf"/>
</dbReference>
<dbReference type="SUPFAM" id="SSF48008">
    <property type="entry name" value="GntR ligand-binding domain-like"/>
    <property type="match status" value="1"/>
</dbReference>
<keyword evidence="1" id="KW-0805">Transcription regulation</keyword>
<dbReference type="SMART" id="SM00895">
    <property type="entry name" value="FCD"/>
    <property type="match status" value="1"/>
</dbReference>
<dbReference type="AlphaFoldDB" id="A0A512REX3"/>
<dbReference type="PROSITE" id="PS50949">
    <property type="entry name" value="HTH_GNTR"/>
    <property type="match status" value="1"/>
</dbReference>
<evidence type="ECO:0000259" key="4">
    <source>
        <dbReference type="PROSITE" id="PS50949"/>
    </source>
</evidence>
<feature type="domain" description="HTH gntR-type" evidence="4">
    <location>
        <begin position="19"/>
        <end position="87"/>
    </location>
</feature>
<dbReference type="PRINTS" id="PR00035">
    <property type="entry name" value="HTHGNTR"/>
</dbReference>
<gene>
    <name evidence="5" type="ORF">CCY01nite_05170</name>
</gene>
<dbReference type="PANTHER" id="PTHR43537">
    <property type="entry name" value="TRANSCRIPTIONAL REGULATOR, GNTR FAMILY"/>
    <property type="match status" value="1"/>
</dbReference>
<dbReference type="InterPro" id="IPR000524">
    <property type="entry name" value="Tscrpt_reg_HTH_GntR"/>
</dbReference>
<evidence type="ECO:0000256" key="3">
    <source>
        <dbReference type="ARBA" id="ARBA00023163"/>
    </source>
</evidence>
<dbReference type="CDD" id="cd07377">
    <property type="entry name" value="WHTH_GntR"/>
    <property type="match status" value="1"/>
</dbReference>
<dbReference type="Pfam" id="PF07729">
    <property type="entry name" value="FCD"/>
    <property type="match status" value="1"/>
</dbReference>
<organism evidence="5 6">
    <name type="scientific">Chitinophaga cymbidii</name>
    <dbReference type="NCBI Taxonomy" id="1096750"/>
    <lineage>
        <taxon>Bacteria</taxon>
        <taxon>Pseudomonadati</taxon>
        <taxon>Bacteroidota</taxon>
        <taxon>Chitinophagia</taxon>
        <taxon>Chitinophagales</taxon>
        <taxon>Chitinophagaceae</taxon>
        <taxon>Chitinophaga</taxon>
    </lineage>
</organism>
<dbReference type="InterPro" id="IPR011711">
    <property type="entry name" value="GntR_C"/>
</dbReference>
<sequence length="231" mass="26328">MNESLINDLSKNLGRVKANTMADDVELKLRQYLKKMSLKPGDALPKETDLAEALGVSRNVVREALSRLRMLGMIETRKRKGMVLASPDILQAFERVLDPLIIDDTTLRDIFELRLVLEMGLADLLYVRMTEADIDELEQIANNEINKDKSFLVKNEIAFHGKLYEMTGNSTLKRFQIMLLPVFAYVIALVDKPVSGKIDHRGLVSILRNGSKEDFKKGMYAHLKPHFDRLK</sequence>
<keyword evidence="3" id="KW-0804">Transcription</keyword>
<dbReference type="Gene3D" id="1.10.10.10">
    <property type="entry name" value="Winged helix-like DNA-binding domain superfamily/Winged helix DNA-binding domain"/>
    <property type="match status" value="1"/>
</dbReference>
<name>A0A512REX3_9BACT</name>
<dbReference type="Proteomes" id="UP000321436">
    <property type="component" value="Unassembled WGS sequence"/>
</dbReference>
<dbReference type="RefSeq" id="WP_146857740.1">
    <property type="nucleotide sequence ID" value="NZ_BKAU01000001.1"/>
</dbReference>
<dbReference type="Gene3D" id="1.20.120.530">
    <property type="entry name" value="GntR ligand-binding domain-like"/>
    <property type="match status" value="1"/>
</dbReference>
<reference evidence="5 6" key="1">
    <citation type="submission" date="2019-07" db="EMBL/GenBank/DDBJ databases">
        <title>Whole genome shotgun sequence of Chitinophaga cymbidii NBRC 109752.</title>
        <authorList>
            <person name="Hosoyama A."/>
            <person name="Uohara A."/>
            <person name="Ohji S."/>
            <person name="Ichikawa N."/>
        </authorList>
    </citation>
    <scope>NUCLEOTIDE SEQUENCE [LARGE SCALE GENOMIC DNA]</scope>
    <source>
        <strain evidence="5 6">NBRC 109752</strain>
    </source>
</reference>
<comment type="caution">
    <text evidence="5">The sequence shown here is derived from an EMBL/GenBank/DDBJ whole genome shotgun (WGS) entry which is preliminary data.</text>
</comment>
<evidence type="ECO:0000256" key="1">
    <source>
        <dbReference type="ARBA" id="ARBA00023015"/>
    </source>
</evidence>
<dbReference type="EMBL" id="BKAU01000001">
    <property type="protein sequence ID" value="GEP94257.1"/>
    <property type="molecule type" value="Genomic_DNA"/>
</dbReference>
<keyword evidence="6" id="KW-1185">Reference proteome</keyword>
<dbReference type="PANTHER" id="PTHR43537:SF24">
    <property type="entry name" value="GLUCONATE OPERON TRANSCRIPTIONAL REPRESSOR"/>
    <property type="match status" value="1"/>
</dbReference>
<dbReference type="SMART" id="SM00345">
    <property type="entry name" value="HTH_GNTR"/>
    <property type="match status" value="1"/>
</dbReference>
<dbReference type="GO" id="GO:0003700">
    <property type="term" value="F:DNA-binding transcription factor activity"/>
    <property type="evidence" value="ECO:0007669"/>
    <property type="project" value="InterPro"/>
</dbReference>
<evidence type="ECO:0000313" key="6">
    <source>
        <dbReference type="Proteomes" id="UP000321436"/>
    </source>
</evidence>
<evidence type="ECO:0000256" key="2">
    <source>
        <dbReference type="ARBA" id="ARBA00023125"/>
    </source>
</evidence>
<dbReference type="GO" id="GO:0003677">
    <property type="term" value="F:DNA binding"/>
    <property type="evidence" value="ECO:0007669"/>
    <property type="project" value="UniProtKB-KW"/>
</dbReference>
<dbReference type="Pfam" id="PF00392">
    <property type="entry name" value="GntR"/>
    <property type="match status" value="1"/>
</dbReference>
<dbReference type="InterPro" id="IPR008920">
    <property type="entry name" value="TF_FadR/GntR_C"/>
</dbReference>
<dbReference type="OrthoDB" id="1040417at2"/>
<evidence type="ECO:0000313" key="5">
    <source>
        <dbReference type="EMBL" id="GEP94257.1"/>
    </source>
</evidence>
<dbReference type="SUPFAM" id="SSF46785">
    <property type="entry name" value="Winged helix' DNA-binding domain"/>
    <property type="match status" value="1"/>
</dbReference>
<protein>
    <submittedName>
        <fullName evidence="5">GntR family transcriptional regulator</fullName>
    </submittedName>
</protein>
<dbReference type="InterPro" id="IPR036388">
    <property type="entry name" value="WH-like_DNA-bd_sf"/>
</dbReference>
<accession>A0A512REX3</accession>
<proteinExistence type="predicted"/>